<gene>
    <name evidence="1" type="ORF">A9J31_03430</name>
</gene>
<evidence type="ECO:0000313" key="2">
    <source>
        <dbReference type="Proteomes" id="UP000185753"/>
    </source>
</evidence>
<dbReference type="OrthoDB" id="6675276at2"/>
<accession>A0A1A7RB14</accession>
<dbReference type="RefSeq" id="WP_067763576.1">
    <property type="nucleotide sequence ID" value="NZ_LZDS01000023.1"/>
</dbReference>
<evidence type="ECO:0008006" key="3">
    <source>
        <dbReference type="Google" id="ProtNLM"/>
    </source>
</evidence>
<evidence type="ECO:0000313" key="1">
    <source>
        <dbReference type="EMBL" id="OBX28684.1"/>
    </source>
</evidence>
<keyword evidence="2" id="KW-1185">Reference proteome</keyword>
<name>A0A1A7RB14_9GAMM</name>
<dbReference type="EMBL" id="LZDS01000023">
    <property type="protein sequence ID" value="OBX28684.1"/>
    <property type="molecule type" value="Genomic_DNA"/>
</dbReference>
<sequence>MSSFYLVNEIKNYSTDKIFEDMSALLDRTGRLLVLLDETLEADSFSELKSCLKEENIIYLPLAQGNKPKNTNLFFLEIKKKDVLEKVGKEIAKKISNNFEVQNDKYLVHGFGTSVLENNIINEKFKSSVVVQDLNSKILFRWYDPRVLNYLDQIFNEMELNSLLGLFEIWNFVHPIGYFSWEKKQDKKFISRKINKLSHDQSLALDLIEISNLVFRSAFEYDEIDRDKLNPKNILLNLFVAHEEYEVHKYSDLLSYGLYAEILGRHFFIHPQVENILEQYWNKTENEYDFNEAMNFLHKDQWVLIKNDLNDLESITHG</sequence>
<dbReference type="STRING" id="1443941.A9J31_03430"/>
<dbReference type="AlphaFoldDB" id="A0A1A7RB14"/>
<protein>
    <recommendedName>
        <fullName evidence="3">DUF4123 domain-containing protein</fullName>
    </recommendedName>
</protein>
<proteinExistence type="predicted"/>
<comment type="caution">
    <text evidence="1">The sequence shown here is derived from an EMBL/GenBank/DDBJ whole genome shotgun (WGS) entry which is preliminary data.</text>
</comment>
<organism evidence="1 2">
    <name type="scientific">Acinetobacter gandensis</name>
    <dbReference type="NCBI Taxonomy" id="1443941"/>
    <lineage>
        <taxon>Bacteria</taxon>
        <taxon>Pseudomonadati</taxon>
        <taxon>Pseudomonadota</taxon>
        <taxon>Gammaproteobacteria</taxon>
        <taxon>Moraxellales</taxon>
        <taxon>Moraxellaceae</taxon>
        <taxon>Acinetobacter</taxon>
    </lineage>
</organism>
<reference evidence="2" key="1">
    <citation type="submission" date="2016-06" db="EMBL/GenBank/DDBJ databases">
        <authorList>
            <person name="Radolfova-Krizova L."/>
            <person name="Nemec A."/>
        </authorList>
    </citation>
    <scope>NUCLEOTIDE SEQUENCE [LARGE SCALE GENOMIC DNA]</scope>
    <source>
        <strain evidence="2">ANC 4275</strain>
    </source>
</reference>
<dbReference type="Proteomes" id="UP000185753">
    <property type="component" value="Unassembled WGS sequence"/>
</dbReference>